<dbReference type="Pfam" id="PF00258">
    <property type="entry name" value="Flavodoxin_1"/>
    <property type="match status" value="1"/>
</dbReference>
<evidence type="ECO:0000256" key="5">
    <source>
        <dbReference type="ARBA" id="ARBA00022643"/>
    </source>
</evidence>
<reference evidence="8" key="1">
    <citation type="submission" date="2014-05" db="EMBL/GenBank/DDBJ databases">
        <authorList>
            <person name="Chronopoulou M."/>
        </authorList>
    </citation>
    <scope>NUCLEOTIDE SEQUENCE</scope>
</reference>
<dbReference type="SUPFAM" id="SSF52218">
    <property type="entry name" value="Flavoproteins"/>
    <property type="match status" value="1"/>
</dbReference>
<dbReference type="PANTHER" id="PTHR42809">
    <property type="entry name" value="FLAVODOXIN 2"/>
    <property type="match status" value="1"/>
</dbReference>
<evidence type="ECO:0000256" key="3">
    <source>
        <dbReference type="ARBA" id="ARBA00022448"/>
    </source>
</evidence>
<dbReference type="NCBIfam" id="NF006738">
    <property type="entry name" value="PRK09267.1-4"/>
    <property type="match status" value="1"/>
</dbReference>
<keyword evidence="5" id="KW-0288">FMN</keyword>
<dbReference type="EMBL" id="KJ818898">
    <property type="protein sequence ID" value="AJR16772.1"/>
    <property type="molecule type" value="mRNA"/>
</dbReference>
<keyword evidence="6" id="KW-0249">Electron transport</keyword>
<evidence type="ECO:0000256" key="4">
    <source>
        <dbReference type="ARBA" id="ARBA00022630"/>
    </source>
</evidence>
<dbReference type="AlphaFoldDB" id="A0A0N7ANB7"/>
<dbReference type="GO" id="GO:0010181">
    <property type="term" value="F:FMN binding"/>
    <property type="evidence" value="ECO:0007669"/>
    <property type="project" value="InterPro"/>
</dbReference>
<protein>
    <submittedName>
        <fullName evidence="8">Flavodoxin</fullName>
    </submittedName>
</protein>
<keyword evidence="3" id="KW-0813">Transport</keyword>
<evidence type="ECO:0000256" key="2">
    <source>
        <dbReference type="ARBA" id="ARBA00005267"/>
    </source>
</evidence>
<dbReference type="GO" id="GO:0009055">
    <property type="term" value="F:electron transfer activity"/>
    <property type="evidence" value="ECO:0007669"/>
    <property type="project" value="InterPro"/>
</dbReference>
<dbReference type="Gene3D" id="3.40.50.360">
    <property type="match status" value="1"/>
</dbReference>
<evidence type="ECO:0000256" key="6">
    <source>
        <dbReference type="ARBA" id="ARBA00022982"/>
    </source>
</evidence>
<name>A0A0N7ANB7_9DINO</name>
<evidence type="ECO:0000259" key="7">
    <source>
        <dbReference type="PROSITE" id="PS50902"/>
    </source>
</evidence>
<dbReference type="InterPro" id="IPR001226">
    <property type="entry name" value="Flavodoxin_CS"/>
</dbReference>
<evidence type="ECO:0000256" key="1">
    <source>
        <dbReference type="ARBA" id="ARBA00001917"/>
    </source>
</evidence>
<comment type="similarity">
    <text evidence="2">Belongs to the flavodoxin family.</text>
</comment>
<feature type="domain" description="Flavodoxin-like" evidence="7">
    <location>
        <begin position="64"/>
        <end position="222"/>
    </location>
</feature>
<dbReference type="InterPro" id="IPR010086">
    <property type="entry name" value="Flavodoxin_lc"/>
</dbReference>
<dbReference type="InterPro" id="IPR050619">
    <property type="entry name" value="Flavodoxin"/>
</dbReference>
<accession>A0A0N7ANB7</accession>
<dbReference type="NCBIfam" id="TIGR01752">
    <property type="entry name" value="flav_long"/>
    <property type="match status" value="1"/>
</dbReference>
<evidence type="ECO:0000313" key="8">
    <source>
        <dbReference type="EMBL" id="AJR16772.1"/>
    </source>
</evidence>
<keyword evidence="4" id="KW-0285">Flavoprotein</keyword>
<dbReference type="InterPro" id="IPR029039">
    <property type="entry name" value="Flavoprotein-like_sf"/>
</dbReference>
<proteinExistence type="evidence at transcript level"/>
<dbReference type="PANTHER" id="PTHR42809:SF1">
    <property type="entry name" value="FLAVODOXIN 1"/>
    <property type="match status" value="1"/>
</dbReference>
<sequence length="228" mass="24912">MASSTPRVSRVVLMILALYWMVLLWSRPQWSFAGKLPKVSISPVAWQEFNRLSRKNGCTAQNAVGVFYATQTGNTETVASMIGEATGLEASDYDGEDFADLDGVIAGCPTWNTGADEYRSGTTWDDYLETIKEYDLSGKVVAVFGCGDSQSYGDNFCDGIEELHNAFQAAGAKMVGYVDASGYTFEESKSVKNGKFMGLPLDEDNEGDMTDGRISAWLEQLKSEGMPF</sequence>
<organism evidence="8">
    <name type="scientific">Symbiodinium sp. PCS-2015</name>
    <dbReference type="NCBI Taxonomy" id="1620827"/>
    <lineage>
        <taxon>Eukaryota</taxon>
        <taxon>Sar</taxon>
        <taxon>Alveolata</taxon>
        <taxon>Dinophyceae</taxon>
        <taxon>Suessiales</taxon>
        <taxon>Symbiodiniaceae</taxon>
        <taxon>Symbiodinium</taxon>
    </lineage>
</organism>
<reference evidence="8" key="2">
    <citation type="journal article" date="2015" name="Comp. Biochem. Physiol. B, Biochem. Mol. Biol.">
        <title>Elevated temperature inhibits recruitment of transferrin-positive vesicles and induces iron-deficiency genes expression in Aiptasia pulchella host-harbored Symbiodinium.</title>
        <authorList>
            <person name="Song P.C."/>
            <person name="Wu T.M."/>
            <person name="Hong M.C."/>
            <person name="Chen M.C."/>
        </authorList>
    </citation>
    <scope>NUCLEOTIDE SEQUENCE</scope>
</reference>
<dbReference type="PROSITE" id="PS00201">
    <property type="entry name" value="FLAVODOXIN"/>
    <property type="match status" value="1"/>
</dbReference>
<dbReference type="InterPro" id="IPR008254">
    <property type="entry name" value="Flavodoxin/NO_synth"/>
</dbReference>
<comment type="cofactor">
    <cofactor evidence="1">
        <name>FMN</name>
        <dbReference type="ChEBI" id="CHEBI:58210"/>
    </cofactor>
</comment>
<dbReference type="PROSITE" id="PS50902">
    <property type="entry name" value="FLAVODOXIN_LIKE"/>
    <property type="match status" value="1"/>
</dbReference>